<feature type="domain" description="Protein kinase" evidence="13">
    <location>
        <begin position="55"/>
        <end position="299"/>
    </location>
</feature>
<dbReference type="SUPFAM" id="SSF56112">
    <property type="entry name" value="Protein kinase-like (PK-like)"/>
    <property type="match status" value="1"/>
</dbReference>
<keyword evidence="6 11" id="KW-0547">Nucleotide-binding</keyword>
<evidence type="ECO:0000256" key="4">
    <source>
        <dbReference type="ARBA" id="ARBA00022553"/>
    </source>
</evidence>
<dbReference type="InterPro" id="IPR000719">
    <property type="entry name" value="Prot_kinase_dom"/>
</dbReference>
<feature type="binding site" evidence="11">
    <location>
        <position position="87"/>
    </location>
    <ligand>
        <name>ATP</name>
        <dbReference type="ChEBI" id="CHEBI:30616"/>
    </ligand>
</feature>
<dbReference type="Gene3D" id="3.30.200.20">
    <property type="entry name" value="Phosphorylase Kinase, domain 1"/>
    <property type="match status" value="1"/>
</dbReference>
<comment type="catalytic activity">
    <reaction evidence="9">
        <text>L-threonyl-[protein] + ATP = O-phospho-L-threonyl-[protein] + ADP + H(+)</text>
        <dbReference type="Rhea" id="RHEA:46608"/>
        <dbReference type="Rhea" id="RHEA-COMP:11060"/>
        <dbReference type="Rhea" id="RHEA-COMP:11605"/>
        <dbReference type="ChEBI" id="CHEBI:15378"/>
        <dbReference type="ChEBI" id="CHEBI:30013"/>
        <dbReference type="ChEBI" id="CHEBI:30616"/>
        <dbReference type="ChEBI" id="CHEBI:61977"/>
        <dbReference type="ChEBI" id="CHEBI:456216"/>
        <dbReference type="EC" id="2.7.11.1"/>
    </reaction>
</comment>
<dbReference type="Gene3D" id="1.10.510.10">
    <property type="entry name" value="Transferase(Phosphotransferase) domain 1"/>
    <property type="match status" value="1"/>
</dbReference>
<comment type="similarity">
    <text evidence="1">Belongs to the protein kinase superfamily. AGC Ser/Thr protein kinase family. S6 kinase subfamily.</text>
</comment>
<evidence type="ECO:0000256" key="11">
    <source>
        <dbReference type="PROSITE-ProRule" id="PRU10141"/>
    </source>
</evidence>
<dbReference type="InterPro" id="IPR011009">
    <property type="entry name" value="Kinase-like_dom_sf"/>
</dbReference>
<evidence type="ECO:0000259" key="13">
    <source>
        <dbReference type="PROSITE" id="PS50011"/>
    </source>
</evidence>
<evidence type="ECO:0000256" key="3">
    <source>
        <dbReference type="ARBA" id="ARBA00022527"/>
    </source>
</evidence>
<evidence type="ECO:0000256" key="7">
    <source>
        <dbReference type="ARBA" id="ARBA00022777"/>
    </source>
</evidence>
<evidence type="ECO:0000256" key="6">
    <source>
        <dbReference type="ARBA" id="ARBA00022741"/>
    </source>
</evidence>
<keyword evidence="15" id="KW-1185">Reference proteome</keyword>
<keyword evidence="5" id="KW-0808">Transferase</keyword>
<evidence type="ECO:0000256" key="9">
    <source>
        <dbReference type="ARBA" id="ARBA00047899"/>
    </source>
</evidence>
<dbReference type="PROSITE" id="PS50011">
    <property type="entry name" value="PROTEIN_KINASE_DOM"/>
    <property type="match status" value="1"/>
</dbReference>
<evidence type="ECO:0000256" key="10">
    <source>
        <dbReference type="ARBA" id="ARBA00048679"/>
    </source>
</evidence>
<reference evidence="14" key="1">
    <citation type="submission" date="2025-08" db="UniProtKB">
        <authorList>
            <consortium name="Ensembl"/>
        </authorList>
    </citation>
    <scope>IDENTIFICATION</scope>
</reference>
<sequence>MAGVFDIDLDHELLCGEKCLLTLICISSNMEGCEKIEISEDNVNQGTENIRPECFELLRVLGKGGYGKVFQVRKVVGAASGKIFAMKVLKKAMIVRNAKDTAHTKAERNILEEVKHPFIVDLIYAFQTGGKLYLILEYLSGGELFMQLEREGIFMEDTACFYLAEISMALGHLHQKGIIYRDLKPENIMLNNQGHVKLTDFGLCKESIHDGTVTHTFCGTIEYMAPEILMRSGHNRAVDWWSLGALMYDMLTGAVSFHIYWPGASCVFTDDNWKQNLQGHQRNSQQGQLLLRNSFFNQL</sequence>
<dbReference type="FunFam" id="3.30.200.20:FF:000686">
    <property type="entry name" value="Ribosomal protein S6 kinase"/>
    <property type="match status" value="1"/>
</dbReference>
<dbReference type="PROSITE" id="PS00107">
    <property type="entry name" value="PROTEIN_KINASE_ATP"/>
    <property type="match status" value="1"/>
</dbReference>
<dbReference type="Ensembl" id="ENSPMGT00000020682.1">
    <property type="protein sequence ID" value="ENSPMGP00000019404.1"/>
    <property type="gene ID" value="ENSPMGG00000015756.1"/>
</dbReference>
<dbReference type="SMART" id="SM00220">
    <property type="entry name" value="S_TKc"/>
    <property type="match status" value="1"/>
</dbReference>
<dbReference type="GO" id="GO:0005524">
    <property type="term" value="F:ATP binding"/>
    <property type="evidence" value="ECO:0007669"/>
    <property type="project" value="UniProtKB-UniRule"/>
</dbReference>
<dbReference type="InterPro" id="IPR017441">
    <property type="entry name" value="Protein_kinase_ATP_BS"/>
</dbReference>
<protein>
    <recommendedName>
        <fullName evidence="2">non-specific serine/threonine protein kinase</fullName>
        <ecNumber evidence="2">2.7.11.1</ecNumber>
    </recommendedName>
</protein>
<evidence type="ECO:0000256" key="8">
    <source>
        <dbReference type="ARBA" id="ARBA00022840"/>
    </source>
</evidence>
<keyword evidence="4" id="KW-0597">Phosphoprotein</keyword>
<evidence type="ECO:0000256" key="12">
    <source>
        <dbReference type="RuleBase" id="RU000304"/>
    </source>
</evidence>
<comment type="catalytic activity">
    <reaction evidence="10">
        <text>L-seryl-[protein] + ATP = O-phospho-L-seryl-[protein] + ADP + H(+)</text>
        <dbReference type="Rhea" id="RHEA:17989"/>
        <dbReference type="Rhea" id="RHEA-COMP:9863"/>
        <dbReference type="Rhea" id="RHEA-COMP:11604"/>
        <dbReference type="ChEBI" id="CHEBI:15378"/>
        <dbReference type="ChEBI" id="CHEBI:29999"/>
        <dbReference type="ChEBI" id="CHEBI:30616"/>
        <dbReference type="ChEBI" id="CHEBI:83421"/>
        <dbReference type="ChEBI" id="CHEBI:456216"/>
        <dbReference type="EC" id="2.7.11.1"/>
    </reaction>
</comment>
<proteinExistence type="inferred from homology"/>
<accession>A0A3B4AS26</accession>
<keyword evidence="8 11" id="KW-0067">ATP-binding</keyword>
<evidence type="ECO:0000313" key="15">
    <source>
        <dbReference type="Proteomes" id="UP000261520"/>
    </source>
</evidence>
<dbReference type="PANTHER" id="PTHR24351">
    <property type="entry name" value="RIBOSOMAL PROTEIN S6 KINASE"/>
    <property type="match status" value="1"/>
</dbReference>
<dbReference type="STRING" id="409849.ENSPMGP00000019404"/>
<dbReference type="InterPro" id="IPR008271">
    <property type="entry name" value="Ser/Thr_kinase_AS"/>
</dbReference>
<reference evidence="14" key="2">
    <citation type="submission" date="2025-09" db="UniProtKB">
        <authorList>
            <consortium name="Ensembl"/>
        </authorList>
    </citation>
    <scope>IDENTIFICATION</scope>
</reference>
<evidence type="ECO:0000256" key="2">
    <source>
        <dbReference type="ARBA" id="ARBA00012513"/>
    </source>
</evidence>
<dbReference type="EC" id="2.7.11.1" evidence="2"/>
<keyword evidence="3 12" id="KW-0723">Serine/threonine-protein kinase</keyword>
<dbReference type="PROSITE" id="PS00108">
    <property type="entry name" value="PROTEIN_KINASE_ST"/>
    <property type="match status" value="1"/>
</dbReference>
<evidence type="ECO:0000256" key="5">
    <source>
        <dbReference type="ARBA" id="ARBA00022679"/>
    </source>
</evidence>
<dbReference type="AlphaFoldDB" id="A0A3B4AS26"/>
<evidence type="ECO:0000313" key="14">
    <source>
        <dbReference type="Ensembl" id="ENSPMGP00000019404.1"/>
    </source>
</evidence>
<name>A0A3B4AS26_9GOBI</name>
<dbReference type="FunFam" id="1.10.510.10:FF:000551">
    <property type="entry name" value="Non-specific serine/threonine protein kinase"/>
    <property type="match status" value="1"/>
</dbReference>
<organism evidence="14 15">
    <name type="scientific">Periophthalmus magnuspinnatus</name>
    <dbReference type="NCBI Taxonomy" id="409849"/>
    <lineage>
        <taxon>Eukaryota</taxon>
        <taxon>Metazoa</taxon>
        <taxon>Chordata</taxon>
        <taxon>Craniata</taxon>
        <taxon>Vertebrata</taxon>
        <taxon>Euteleostomi</taxon>
        <taxon>Actinopterygii</taxon>
        <taxon>Neopterygii</taxon>
        <taxon>Teleostei</taxon>
        <taxon>Neoteleostei</taxon>
        <taxon>Acanthomorphata</taxon>
        <taxon>Gobiaria</taxon>
        <taxon>Gobiiformes</taxon>
        <taxon>Gobioidei</taxon>
        <taxon>Gobiidae</taxon>
        <taxon>Oxudercinae</taxon>
        <taxon>Periophthalmus</taxon>
    </lineage>
</organism>
<dbReference type="Pfam" id="PF00069">
    <property type="entry name" value="Pkinase"/>
    <property type="match status" value="1"/>
</dbReference>
<dbReference type="Proteomes" id="UP000261520">
    <property type="component" value="Unplaced"/>
</dbReference>
<keyword evidence="7" id="KW-0418">Kinase</keyword>
<dbReference type="GO" id="GO:0004674">
    <property type="term" value="F:protein serine/threonine kinase activity"/>
    <property type="evidence" value="ECO:0007669"/>
    <property type="project" value="UniProtKB-KW"/>
</dbReference>
<evidence type="ECO:0000256" key="1">
    <source>
        <dbReference type="ARBA" id="ARBA00009804"/>
    </source>
</evidence>